<name>A0A8K0WPB9_9HYPO</name>
<dbReference type="AlphaFoldDB" id="A0A8K0WPB9"/>
<accession>A0A8K0WPB9</accession>
<proteinExistence type="predicted"/>
<dbReference type="Proteomes" id="UP000813444">
    <property type="component" value="Unassembled WGS sequence"/>
</dbReference>
<feature type="region of interest" description="Disordered" evidence="1">
    <location>
        <begin position="1"/>
        <end position="24"/>
    </location>
</feature>
<sequence>MPRHGDYPQQQGQGNHSPAPHFTDTLSLSIVPGQGFTVTNQVDDGQQTNLVGLSMVGNTEVVIFIGDEATVEFAFAVALDGAPDSSHAAGIMRRASPPPTILSSPEFVASATFASHPVRNSGLHYHNRCRAARASQLEARRRREANQRGEVPPIEPSTAMRKRPQSPQSGGQLEFHPTRCNRCRAPYRSVGRA</sequence>
<organism evidence="2 3">
    <name type="scientific">Stachybotrys elegans</name>
    <dbReference type="NCBI Taxonomy" id="80388"/>
    <lineage>
        <taxon>Eukaryota</taxon>
        <taxon>Fungi</taxon>
        <taxon>Dikarya</taxon>
        <taxon>Ascomycota</taxon>
        <taxon>Pezizomycotina</taxon>
        <taxon>Sordariomycetes</taxon>
        <taxon>Hypocreomycetidae</taxon>
        <taxon>Hypocreales</taxon>
        <taxon>Stachybotryaceae</taxon>
        <taxon>Stachybotrys</taxon>
    </lineage>
</organism>
<reference evidence="2" key="1">
    <citation type="journal article" date="2021" name="Nat. Commun.">
        <title>Genetic determinants of endophytism in the Arabidopsis root mycobiome.</title>
        <authorList>
            <person name="Mesny F."/>
            <person name="Miyauchi S."/>
            <person name="Thiergart T."/>
            <person name="Pickel B."/>
            <person name="Atanasova L."/>
            <person name="Karlsson M."/>
            <person name="Huettel B."/>
            <person name="Barry K.W."/>
            <person name="Haridas S."/>
            <person name="Chen C."/>
            <person name="Bauer D."/>
            <person name="Andreopoulos W."/>
            <person name="Pangilinan J."/>
            <person name="LaButti K."/>
            <person name="Riley R."/>
            <person name="Lipzen A."/>
            <person name="Clum A."/>
            <person name="Drula E."/>
            <person name="Henrissat B."/>
            <person name="Kohler A."/>
            <person name="Grigoriev I.V."/>
            <person name="Martin F.M."/>
            <person name="Hacquard S."/>
        </authorList>
    </citation>
    <scope>NUCLEOTIDE SEQUENCE</scope>
    <source>
        <strain evidence="2">MPI-CAGE-CH-0235</strain>
    </source>
</reference>
<feature type="region of interest" description="Disordered" evidence="1">
    <location>
        <begin position="135"/>
        <end position="193"/>
    </location>
</feature>
<protein>
    <submittedName>
        <fullName evidence="2">Uncharacterized protein</fullName>
    </submittedName>
</protein>
<evidence type="ECO:0000313" key="2">
    <source>
        <dbReference type="EMBL" id="KAH7313636.1"/>
    </source>
</evidence>
<comment type="caution">
    <text evidence="2">The sequence shown here is derived from an EMBL/GenBank/DDBJ whole genome shotgun (WGS) entry which is preliminary data.</text>
</comment>
<dbReference type="EMBL" id="JAGPNK010000009">
    <property type="protein sequence ID" value="KAH7313636.1"/>
    <property type="molecule type" value="Genomic_DNA"/>
</dbReference>
<gene>
    <name evidence="2" type="ORF">B0I35DRAFT_410608</name>
</gene>
<evidence type="ECO:0000313" key="3">
    <source>
        <dbReference type="Proteomes" id="UP000813444"/>
    </source>
</evidence>
<feature type="compositionally biased region" description="Basic and acidic residues" evidence="1">
    <location>
        <begin position="138"/>
        <end position="147"/>
    </location>
</feature>
<keyword evidence="3" id="KW-1185">Reference proteome</keyword>
<evidence type="ECO:0000256" key="1">
    <source>
        <dbReference type="SAM" id="MobiDB-lite"/>
    </source>
</evidence>